<gene>
    <name evidence="1" type="ORF">MNOR_LOCUS18816</name>
</gene>
<reference evidence="1 2" key="1">
    <citation type="submission" date="2024-05" db="EMBL/GenBank/DDBJ databases">
        <authorList>
            <person name="Wallberg A."/>
        </authorList>
    </citation>
    <scope>NUCLEOTIDE SEQUENCE [LARGE SCALE GENOMIC DNA]</scope>
</reference>
<evidence type="ECO:0000313" key="1">
    <source>
        <dbReference type="EMBL" id="CAL4108310.1"/>
    </source>
</evidence>
<protein>
    <recommendedName>
        <fullName evidence="3">TTF-type domain-containing protein</fullName>
    </recommendedName>
</protein>
<feature type="non-terminal residue" evidence="1">
    <location>
        <position position="1"/>
    </location>
</feature>
<comment type="caution">
    <text evidence="1">The sequence shown here is derived from an EMBL/GenBank/DDBJ whole genome shotgun (WGS) entry which is preliminary data.</text>
</comment>
<organism evidence="1 2">
    <name type="scientific">Meganyctiphanes norvegica</name>
    <name type="common">Northern krill</name>
    <name type="synonym">Thysanopoda norvegica</name>
    <dbReference type="NCBI Taxonomy" id="48144"/>
    <lineage>
        <taxon>Eukaryota</taxon>
        <taxon>Metazoa</taxon>
        <taxon>Ecdysozoa</taxon>
        <taxon>Arthropoda</taxon>
        <taxon>Crustacea</taxon>
        <taxon>Multicrustacea</taxon>
        <taxon>Malacostraca</taxon>
        <taxon>Eumalacostraca</taxon>
        <taxon>Eucarida</taxon>
        <taxon>Euphausiacea</taxon>
        <taxon>Euphausiidae</taxon>
        <taxon>Meganyctiphanes</taxon>
    </lineage>
</organism>
<accession>A0AAV2QZ22</accession>
<sequence>RSCMQSEKVEYPHPSDIGHFVNAFKLSKEDKLRLLQYTWIPDKDYQFPSIADSTGQKRKFQPSYLEEFPWLSYSALPGSEGAFCRYCVIMETNKSERGNQELGVFVKRPFRHYKQAKERFSGIFVKRPFRHYKEAKGRFRAHQETLYHAFSMAVVKNFLAQEEKLHQKRPNLFL</sequence>
<evidence type="ECO:0000313" key="2">
    <source>
        <dbReference type="Proteomes" id="UP001497623"/>
    </source>
</evidence>
<evidence type="ECO:0008006" key="3">
    <source>
        <dbReference type="Google" id="ProtNLM"/>
    </source>
</evidence>
<dbReference type="AlphaFoldDB" id="A0AAV2QZ22"/>
<dbReference type="Proteomes" id="UP001497623">
    <property type="component" value="Unassembled WGS sequence"/>
</dbReference>
<dbReference type="EMBL" id="CAXKWB010013662">
    <property type="protein sequence ID" value="CAL4108310.1"/>
    <property type="molecule type" value="Genomic_DNA"/>
</dbReference>
<keyword evidence="2" id="KW-1185">Reference proteome</keyword>
<name>A0AAV2QZ22_MEGNR</name>
<proteinExistence type="predicted"/>